<keyword evidence="1" id="KW-0547">Nucleotide-binding</keyword>
<keyword evidence="2" id="KW-0342">GTP-binding</keyword>
<dbReference type="PROSITE" id="PS00300">
    <property type="entry name" value="SRP54"/>
    <property type="match status" value="1"/>
</dbReference>
<keyword evidence="6" id="KW-1185">Reference proteome</keyword>
<dbReference type="GO" id="GO:0005525">
    <property type="term" value="F:GTP binding"/>
    <property type="evidence" value="ECO:0007669"/>
    <property type="project" value="UniProtKB-KW"/>
</dbReference>
<dbReference type="PANTHER" id="PTHR35186">
    <property type="entry name" value="ANK_REP_REGION DOMAIN-CONTAINING PROTEIN"/>
    <property type="match status" value="1"/>
</dbReference>
<proteinExistence type="predicted"/>
<evidence type="ECO:0000313" key="6">
    <source>
        <dbReference type="Proteomes" id="UP001166286"/>
    </source>
</evidence>
<feature type="chain" id="PRO_5041332645" description="SRP54-type proteins GTP-binding domain-containing protein" evidence="3">
    <location>
        <begin position="29"/>
        <end position="586"/>
    </location>
</feature>
<organism evidence="5 6">
    <name type="scientific">Cladonia borealis</name>
    <dbReference type="NCBI Taxonomy" id="184061"/>
    <lineage>
        <taxon>Eukaryota</taxon>
        <taxon>Fungi</taxon>
        <taxon>Dikarya</taxon>
        <taxon>Ascomycota</taxon>
        <taxon>Pezizomycotina</taxon>
        <taxon>Lecanoromycetes</taxon>
        <taxon>OSLEUM clade</taxon>
        <taxon>Lecanoromycetidae</taxon>
        <taxon>Lecanorales</taxon>
        <taxon>Lecanorineae</taxon>
        <taxon>Cladoniaceae</taxon>
        <taxon>Cladonia</taxon>
    </lineage>
</organism>
<sequence>MPTGVENAGLVLAAFPLALVGLSQMLEGLHKYRRWRGIHLQVKNYKMRLRSQRITYQNTLELLLVDIVQADDIAAMLAEPKGDFWKKEEYDFLLHRRLGDAYDTFFFILTTLSEVEKKLGIEVGKVVRDDNNIFMREFHGLKHALSEDIYKEKLDSIDRANEFLQSRTNRSCLLEPSRSKQRFRHLKADFKSIRKHATSLYNFIVKGNYWKCECKDRHVANLRLEVRPRTIKDSTATVCFWLLLCNGITERDAHSMLGWRHIAVQLEPVTFSQGLSDGPGADGNSSVPQSSLSSRFSSARVAPSERGLISMISSLASPILTPVAAPMYYTLGPTDDICAKIFGLDAARERIRYLHEDLYSGYRHHMDLTDDQVGFEIRTTSLDRLLDPEEHGPLRSLLYRGQRLNIAAILASSVLQLDQTSWLKSQWNSSDIHFYYRDGDAMLTPHVACKLSDSDSELDHAVGPPLARAQQPRSEALLNLGLALVELCFGRTLEKMQKPEDVDQNENENLTRLNTAIRKLDEVYYESGGHYGDVVRRCLYCPFDVRDASLDNEKFEQYVFKDVVVPLIEDAEVFNGGNSMEEGEGR</sequence>
<dbReference type="InterPro" id="IPR056002">
    <property type="entry name" value="DUF7580"/>
</dbReference>
<dbReference type="Proteomes" id="UP001166286">
    <property type="component" value="Unassembled WGS sequence"/>
</dbReference>
<evidence type="ECO:0000256" key="1">
    <source>
        <dbReference type="ARBA" id="ARBA00022741"/>
    </source>
</evidence>
<evidence type="ECO:0000256" key="3">
    <source>
        <dbReference type="SAM" id="SignalP"/>
    </source>
</evidence>
<gene>
    <name evidence="5" type="ORF">JMJ35_009232</name>
</gene>
<feature type="domain" description="SRP54-type proteins GTP-binding" evidence="4">
    <location>
        <begin position="16"/>
        <end position="29"/>
    </location>
</feature>
<dbReference type="Pfam" id="PF24476">
    <property type="entry name" value="DUF7580"/>
    <property type="match status" value="1"/>
</dbReference>
<dbReference type="PANTHER" id="PTHR35186:SF4">
    <property type="entry name" value="PRION-INHIBITION AND PROPAGATION HELO DOMAIN-CONTAINING PROTEIN"/>
    <property type="match status" value="1"/>
</dbReference>
<keyword evidence="3" id="KW-0732">Signal</keyword>
<dbReference type="EMBL" id="JAFEKC020000021">
    <property type="protein sequence ID" value="KAK0508148.1"/>
    <property type="molecule type" value="Genomic_DNA"/>
</dbReference>
<accession>A0AA39QUU4</accession>
<protein>
    <recommendedName>
        <fullName evidence="4">SRP54-type proteins GTP-binding domain-containing protein</fullName>
    </recommendedName>
</protein>
<reference evidence="5" key="1">
    <citation type="submission" date="2023-03" db="EMBL/GenBank/DDBJ databases">
        <title>Complete genome of Cladonia borealis.</title>
        <authorList>
            <person name="Park H."/>
        </authorList>
    </citation>
    <scope>NUCLEOTIDE SEQUENCE</scope>
    <source>
        <strain evidence="5">ANT050790</strain>
    </source>
</reference>
<evidence type="ECO:0000256" key="2">
    <source>
        <dbReference type="ARBA" id="ARBA00023134"/>
    </source>
</evidence>
<name>A0AA39QUU4_9LECA</name>
<evidence type="ECO:0000313" key="5">
    <source>
        <dbReference type="EMBL" id="KAK0508148.1"/>
    </source>
</evidence>
<dbReference type="GO" id="GO:0006614">
    <property type="term" value="P:SRP-dependent cotranslational protein targeting to membrane"/>
    <property type="evidence" value="ECO:0007669"/>
    <property type="project" value="InterPro"/>
</dbReference>
<feature type="signal peptide" evidence="3">
    <location>
        <begin position="1"/>
        <end position="28"/>
    </location>
</feature>
<dbReference type="AlphaFoldDB" id="A0AA39QUU4"/>
<comment type="caution">
    <text evidence="5">The sequence shown here is derived from an EMBL/GenBank/DDBJ whole genome shotgun (WGS) entry which is preliminary data.</text>
</comment>
<evidence type="ECO:0000259" key="4">
    <source>
        <dbReference type="PROSITE" id="PS00300"/>
    </source>
</evidence>
<dbReference type="InterPro" id="IPR000897">
    <property type="entry name" value="SRP54_GTPase_dom"/>
</dbReference>